<organism evidence="6 7">
    <name type="scientific">Apiospora marii</name>
    <dbReference type="NCBI Taxonomy" id="335849"/>
    <lineage>
        <taxon>Eukaryota</taxon>
        <taxon>Fungi</taxon>
        <taxon>Dikarya</taxon>
        <taxon>Ascomycota</taxon>
        <taxon>Pezizomycotina</taxon>
        <taxon>Sordariomycetes</taxon>
        <taxon>Xylariomycetidae</taxon>
        <taxon>Amphisphaeriales</taxon>
        <taxon>Apiosporaceae</taxon>
        <taxon>Apiospora</taxon>
    </lineage>
</organism>
<dbReference type="InterPro" id="IPR017972">
    <property type="entry name" value="Cyt_P450_CS"/>
</dbReference>
<dbReference type="InterPro" id="IPR001128">
    <property type="entry name" value="Cyt_P450"/>
</dbReference>
<evidence type="ECO:0000313" key="7">
    <source>
        <dbReference type="Proteomes" id="UP001396898"/>
    </source>
</evidence>
<protein>
    <recommendedName>
        <fullName evidence="8">Cytochrome P450</fullName>
    </recommendedName>
</protein>
<keyword evidence="3 5" id="KW-0479">Metal-binding</keyword>
<dbReference type="InterPro" id="IPR002401">
    <property type="entry name" value="Cyt_P450_E_grp-I"/>
</dbReference>
<dbReference type="PRINTS" id="PR00463">
    <property type="entry name" value="EP450I"/>
</dbReference>
<dbReference type="PRINTS" id="PR00385">
    <property type="entry name" value="P450"/>
</dbReference>
<evidence type="ECO:0000256" key="1">
    <source>
        <dbReference type="ARBA" id="ARBA00001971"/>
    </source>
</evidence>
<gene>
    <name evidence="6" type="ORF">PG991_010494</name>
</gene>
<keyword evidence="4 5" id="KW-0408">Iron</keyword>
<keyword evidence="2 5" id="KW-0349">Heme</keyword>
<keyword evidence="5" id="KW-0503">Monooxygenase</keyword>
<accession>A0ABR1RIK0</accession>
<dbReference type="PROSITE" id="PS00086">
    <property type="entry name" value="CYTOCHROME_P450"/>
    <property type="match status" value="1"/>
</dbReference>
<proteinExistence type="inferred from homology"/>
<dbReference type="Pfam" id="PF00067">
    <property type="entry name" value="p450"/>
    <property type="match status" value="1"/>
</dbReference>
<dbReference type="Proteomes" id="UP001396898">
    <property type="component" value="Unassembled WGS sequence"/>
</dbReference>
<comment type="cofactor">
    <cofactor evidence="1">
        <name>heme</name>
        <dbReference type="ChEBI" id="CHEBI:30413"/>
    </cofactor>
</comment>
<sequence length="448" mass="50419">MTDEFWEAPSLTPSDIYQNPRVTKSRLYLFSLNDGTPFIFNALDRNEHLRKRKIIGPALSDRSMRKFDCTLAEQVDIFLQQLGSSPGKPVNLTDQCRQLTMDAAVLLAFGSPVHLQTKNDNDFILKGISMANYRINCYMNFPFLQKLQLDYLFRRSPMRVQWRDLVQNMIRSRLALDKHARDDLYSFVMGDLEDAEGDIEHSELFAESLFFMSAGGDTVSTAMSGLFFYLSRSPRWYNLVAEEVRTTFESGQEIKSGPKLASCRYLRACIDETLRMSPPIGGTLWRELAPEESGSPWIVDGHVIPPGTHVGVNTYAIHHNEEYFSDPFSFRPERWLADSPDPADIGSSRPSCTPAAFVPFSTGARSCAGKAMAYLECSLVAAKALWYFDFEKAPGRLGGIGAGDGSSQGGRGRKHEFQLFDVITSRHDGPYLVFKPRGDHHKEIGVYS</sequence>
<evidence type="ECO:0000256" key="2">
    <source>
        <dbReference type="ARBA" id="ARBA00022617"/>
    </source>
</evidence>
<evidence type="ECO:0008006" key="8">
    <source>
        <dbReference type="Google" id="ProtNLM"/>
    </source>
</evidence>
<dbReference type="InterPro" id="IPR050121">
    <property type="entry name" value="Cytochrome_P450_monoxygenase"/>
</dbReference>
<name>A0ABR1RIK0_9PEZI</name>
<dbReference type="PANTHER" id="PTHR24305">
    <property type="entry name" value="CYTOCHROME P450"/>
    <property type="match status" value="1"/>
</dbReference>
<reference evidence="6 7" key="1">
    <citation type="submission" date="2023-01" db="EMBL/GenBank/DDBJ databases">
        <title>Analysis of 21 Apiospora genomes using comparative genomics revels a genus with tremendous synthesis potential of carbohydrate active enzymes and secondary metabolites.</title>
        <authorList>
            <person name="Sorensen T."/>
        </authorList>
    </citation>
    <scope>NUCLEOTIDE SEQUENCE [LARGE SCALE GENOMIC DNA]</scope>
    <source>
        <strain evidence="6 7">CBS 20057</strain>
    </source>
</reference>
<dbReference type="Gene3D" id="1.10.630.10">
    <property type="entry name" value="Cytochrome P450"/>
    <property type="match status" value="1"/>
</dbReference>
<keyword evidence="5" id="KW-0560">Oxidoreductase</keyword>
<dbReference type="SUPFAM" id="SSF48264">
    <property type="entry name" value="Cytochrome P450"/>
    <property type="match status" value="1"/>
</dbReference>
<dbReference type="InterPro" id="IPR036396">
    <property type="entry name" value="Cyt_P450_sf"/>
</dbReference>
<evidence type="ECO:0000313" key="6">
    <source>
        <dbReference type="EMBL" id="KAK8013119.1"/>
    </source>
</evidence>
<comment type="caution">
    <text evidence="6">The sequence shown here is derived from an EMBL/GenBank/DDBJ whole genome shotgun (WGS) entry which is preliminary data.</text>
</comment>
<evidence type="ECO:0000256" key="3">
    <source>
        <dbReference type="ARBA" id="ARBA00022723"/>
    </source>
</evidence>
<evidence type="ECO:0000256" key="4">
    <source>
        <dbReference type="ARBA" id="ARBA00023004"/>
    </source>
</evidence>
<evidence type="ECO:0000256" key="5">
    <source>
        <dbReference type="RuleBase" id="RU000461"/>
    </source>
</evidence>
<keyword evidence="7" id="KW-1185">Reference proteome</keyword>
<comment type="similarity">
    <text evidence="5">Belongs to the cytochrome P450 family.</text>
</comment>
<dbReference type="PANTHER" id="PTHR24305:SF226">
    <property type="entry name" value="CYTOCHROME P450 MONOOXYGENASE"/>
    <property type="match status" value="1"/>
</dbReference>
<dbReference type="EMBL" id="JAQQWI010000015">
    <property type="protein sequence ID" value="KAK8013119.1"/>
    <property type="molecule type" value="Genomic_DNA"/>
</dbReference>